<proteinExistence type="predicted"/>
<name>A0A7M1AUW5_9BACT</name>
<protein>
    <submittedName>
        <fullName evidence="1">Uncharacterized protein</fullName>
    </submittedName>
</protein>
<dbReference type="AlphaFoldDB" id="A0A7M1AUW5"/>
<keyword evidence="2" id="KW-1185">Reference proteome</keyword>
<dbReference type="PROSITE" id="PS51257">
    <property type="entry name" value="PROKAR_LIPOPROTEIN"/>
    <property type="match status" value="1"/>
</dbReference>
<organism evidence="1 2">
    <name type="scientific">Sulfurimonas marina</name>
    <dbReference type="NCBI Taxonomy" id="2590551"/>
    <lineage>
        <taxon>Bacteria</taxon>
        <taxon>Pseudomonadati</taxon>
        <taxon>Campylobacterota</taxon>
        <taxon>Epsilonproteobacteria</taxon>
        <taxon>Campylobacterales</taxon>
        <taxon>Sulfurimonadaceae</taxon>
        <taxon>Sulfurimonas</taxon>
    </lineage>
</organism>
<gene>
    <name evidence="1" type="ORF">FJR03_05410</name>
</gene>
<accession>A0A7M1AUW5</accession>
<dbReference type="Proteomes" id="UP000593910">
    <property type="component" value="Chromosome"/>
</dbReference>
<dbReference type="EMBL" id="CP041165">
    <property type="protein sequence ID" value="QOP41209.1"/>
    <property type="molecule type" value="Genomic_DNA"/>
</dbReference>
<evidence type="ECO:0000313" key="2">
    <source>
        <dbReference type="Proteomes" id="UP000593910"/>
    </source>
</evidence>
<reference evidence="1 2" key="1">
    <citation type="submission" date="2019-06" db="EMBL/GenBank/DDBJ databases">
        <title>Sulfurimonas gotlandica sp. nov., a chemoautotrophic and psychrotolerant epsilonproteobacterium isolated from a pelagic redoxcline, and an emended description of the genus Sulfurimonas.</title>
        <authorList>
            <person name="Wang S."/>
            <person name="Jiang L."/>
            <person name="Shao Z."/>
        </authorList>
    </citation>
    <scope>NUCLEOTIDE SEQUENCE [LARGE SCALE GENOMIC DNA]</scope>
    <source>
        <strain evidence="1 2">B2</strain>
    </source>
</reference>
<sequence length="371" mass="42500">MKYIVIILTTFLFGGCVPTIYNTYYKPSYDDNSTQSVAAYCHGYAGPPSGINFEIPNGIKVNVKTRKQYNKDDCGFKIAFKIPSNTNIQFISDELTIIFPNGSKETQQKKMGISTFLRSKPLSAYQFGNFCPHVETHEIDNKVLSNVNVSFSISEKKNVKEHPDVIELQLPSIILNNMVKEIPSITMRGFSGGSFFYYLSEEFQNKRLERYNECLKTNSEKICKYGLTTANNSFEYITNEFHLTGRVVWNQQGGVNQFYLHTNVKAVTNMPWQFKTNTVQIVDLNNRLKYSTEIDPMTLYCTNENITPLNALIQSMKDEVKLDIEGTIGEEQPKYIDILLPSMMINGKVFHFKPIRLELHLFDFGVDPFNC</sequence>
<dbReference type="RefSeq" id="WP_193114628.1">
    <property type="nucleotide sequence ID" value="NZ_CP041165.1"/>
</dbReference>
<evidence type="ECO:0000313" key="1">
    <source>
        <dbReference type="EMBL" id="QOP41209.1"/>
    </source>
</evidence>
<dbReference type="KEGG" id="smax:FJR03_05410"/>